<dbReference type="OrthoDB" id="792661at2"/>
<gene>
    <name evidence="1" type="ORF">E0W69_007780</name>
</gene>
<name>A0A5P2G5X9_9BACT</name>
<proteinExistence type="predicted"/>
<dbReference type="RefSeq" id="WP_131329456.1">
    <property type="nucleotide sequence ID" value="NZ_CP044016.1"/>
</dbReference>
<organism evidence="1 2">
    <name type="scientific">Rhizosphaericola mali</name>
    <dbReference type="NCBI Taxonomy" id="2545455"/>
    <lineage>
        <taxon>Bacteria</taxon>
        <taxon>Pseudomonadati</taxon>
        <taxon>Bacteroidota</taxon>
        <taxon>Chitinophagia</taxon>
        <taxon>Chitinophagales</taxon>
        <taxon>Chitinophagaceae</taxon>
        <taxon>Rhizosphaericola</taxon>
    </lineage>
</organism>
<dbReference type="AlphaFoldDB" id="A0A5P2G5X9"/>
<evidence type="ECO:0000313" key="1">
    <source>
        <dbReference type="EMBL" id="QES88563.1"/>
    </source>
</evidence>
<reference evidence="1 2" key="1">
    <citation type="submission" date="2019-09" db="EMBL/GenBank/DDBJ databases">
        <title>Complete genome sequence of Arachidicoccus sp. B3-10 isolated from apple orchard soil.</title>
        <authorList>
            <person name="Kim H.S."/>
            <person name="Han K.-I."/>
            <person name="Suh M.K."/>
            <person name="Lee K.C."/>
            <person name="Eom M.K."/>
            <person name="Kim J.-S."/>
            <person name="Kang S.W."/>
            <person name="Sin Y."/>
            <person name="Lee J.-S."/>
        </authorList>
    </citation>
    <scope>NUCLEOTIDE SEQUENCE [LARGE SCALE GENOMIC DNA]</scope>
    <source>
        <strain evidence="1 2">B3-10</strain>
    </source>
</reference>
<sequence>MTNSFIAINGDHIDRVDEIFSVFKYIDTKKDKHFEDWQTFNDFLFDNYFEFTNNEVAIRGIWVDNGWTIIHDPEIVDSFEEEALLELSRTLNTDIVTFIIQTTSNTFGFTVYNETIKRKFFVSSGEISDNIYEPLEQENGLNINENIFSDDILKLAEKLGIDLEAKRKRTYTVKQLAYSDEMKNELDDFRQQQTQTIAEKKPWWKLW</sequence>
<dbReference type="Proteomes" id="UP000292424">
    <property type="component" value="Chromosome"/>
</dbReference>
<keyword evidence="2" id="KW-1185">Reference proteome</keyword>
<accession>A0A5P2G5X9</accession>
<evidence type="ECO:0000313" key="2">
    <source>
        <dbReference type="Proteomes" id="UP000292424"/>
    </source>
</evidence>
<dbReference type="EMBL" id="CP044016">
    <property type="protein sequence ID" value="QES88563.1"/>
    <property type="molecule type" value="Genomic_DNA"/>
</dbReference>
<dbReference type="KEGG" id="arac:E0W69_007780"/>
<protein>
    <submittedName>
        <fullName evidence="1">Uncharacterized protein</fullName>
    </submittedName>
</protein>